<accession>A0A4C1XEF7</accession>
<protein>
    <submittedName>
        <fullName evidence="1">Uncharacterized protein</fullName>
    </submittedName>
</protein>
<organism evidence="1 2">
    <name type="scientific">Eumeta variegata</name>
    <name type="common">Bagworm moth</name>
    <name type="synonym">Eumeta japonica</name>
    <dbReference type="NCBI Taxonomy" id="151549"/>
    <lineage>
        <taxon>Eukaryota</taxon>
        <taxon>Metazoa</taxon>
        <taxon>Ecdysozoa</taxon>
        <taxon>Arthropoda</taxon>
        <taxon>Hexapoda</taxon>
        <taxon>Insecta</taxon>
        <taxon>Pterygota</taxon>
        <taxon>Neoptera</taxon>
        <taxon>Endopterygota</taxon>
        <taxon>Lepidoptera</taxon>
        <taxon>Glossata</taxon>
        <taxon>Ditrysia</taxon>
        <taxon>Tineoidea</taxon>
        <taxon>Psychidae</taxon>
        <taxon>Oiketicinae</taxon>
        <taxon>Eumeta</taxon>
    </lineage>
</organism>
<reference evidence="1 2" key="1">
    <citation type="journal article" date="2019" name="Commun. Biol.">
        <title>The bagworm genome reveals a unique fibroin gene that provides high tensile strength.</title>
        <authorList>
            <person name="Kono N."/>
            <person name="Nakamura H."/>
            <person name="Ohtoshi R."/>
            <person name="Tomita M."/>
            <person name="Numata K."/>
            <person name="Arakawa K."/>
        </authorList>
    </citation>
    <scope>NUCLEOTIDE SEQUENCE [LARGE SCALE GENOMIC DNA]</scope>
</reference>
<proteinExistence type="predicted"/>
<keyword evidence="2" id="KW-1185">Reference proteome</keyword>
<comment type="caution">
    <text evidence="1">The sequence shown here is derived from an EMBL/GenBank/DDBJ whole genome shotgun (WGS) entry which is preliminary data.</text>
</comment>
<sequence>MDTPLPFFPGDLFIAPAALHKIVMRFPKKKAPGPDGISTAALRHLPRRAIVAMYYSVQVTSQRRGRGRKSLRFRKRKRIHENRRTFGLSPCYSTWLRHLSVLC</sequence>
<evidence type="ECO:0000313" key="2">
    <source>
        <dbReference type="Proteomes" id="UP000299102"/>
    </source>
</evidence>
<dbReference type="Proteomes" id="UP000299102">
    <property type="component" value="Unassembled WGS sequence"/>
</dbReference>
<evidence type="ECO:0000313" key="1">
    <source>
        <dbReference type="EMBL" id="GBP62266.1"/>
    </source>
</evidence>
<gene>
    <name evidence="1" type="ORF">EVAR_8605_1</name>
</gene>
<dbReference type="OrthoDB" id="7488180at2759"/>
<name>A0A4C1XEF7_EUMVA</name>
<dbReference type="EMBL" id="BGZK01000837">
    <property type="protein sequence ID" value="GBP62266.1"/>
    <property type="molecule type" value="Genomic_DNA"/>
</dbReference>
<dbReference type="AlphaFoldDB" id="A0A4C1XEF7"/>